<evidence type="ECO:0000256" key="2">
    <source>
        <dbReference type="ARBA" id="ARBA00022692"/>
    </source>
</evidence>
<feature type="transmembrane region" description="Helical" evidence="5">
    <location>
        <begin position="12"/>
        <end position="34"/>
    </location>
</feature>
<name>F0WV05_9STRA</name>
<evidence type="ECO:0000256" key="4">
    <source>
        <dbReference type="ARBA" id="ARBA00023136"/>
    </source>
</evidence>
<dbReference type="NCBIfam" id="TIGR00803">
    <property type="entry name" value="nst"/>
    <property type="match status" value="1"/>
</dbReference>
<feature type="transmembrane region" description="Helical" evidence="5">
    <location>
        <begin position="263"/>
        <end position="287"/>
    </location>
</feature>
<comment type="subcellular location">
    <subcellularLocation>
        <location evidence="1">Membrane</location>
        <topology evidence="1">Multi-pass membrane protein</topology>
    </subcellularLocation>
</comment>
<evidence type="ECO:0000256" key="1">
    <source>
        <dbReference type="ARBA" id="ARBA00004141"/>
    </source>
</evidence>
<keyword evidence="4 5" id="KW-0472">Membrane</keyword>
<dbReference type="InterPro" id="IPR007271">
    <property type="entry name" value="Nuc_sug_transpt"/>
</dbReference>
<feature type="transmembrane region" description="Helical" evidence="5">
    <location>
        <begin position="294"/>
        <end position="314"/>
    </location>
</feature>
<dbReference type="GO" id="GO:0000139">
    <property type="term" value="C:Golgi membrane"/>
    <property type="evidence" value="ECO:0007669"/>
    <property type="project" value="InterPro"/>
</dbReference>
<dbReference type="AlphaFoldDB" id="F0WV05"/>
<evidence type="ECO:0000256" key="3">
    <source>
        <dbReference type="ARBA" id="ARBA00022989"/>
    </source>
</evidence>
<organism evidence="6">
    <name type="scientific">Albugo laibachii Nc14</name>
    <dbReference type="NCBI Taxonomy" id="890382"/>
    <lineage>
        <taxon>Eukaryota</taxon>
        <taxon>Sar</taxon>
        <taxon>Stramenopiles</taxon>
        <taxon>Oomycota</taxon>
        <taxon>Peronosporomycetes</taxon>
        <taxon>Albuginales</taxon>
        <taxon>Albuginaceae</taxon>
        <taxon>Albugo</taxon>
    </lineage>
</organism>
<evidence type="ECO:0000313" key="6">
    <source>
        <dbReference type="EMBL" id="CCA25241.1"/>
    </source>
</evidence>
<dbReference type="SUPFAM" id="SSF103481">
    <property type="entry name" value="Multidrug resistance efflux transporter EmrE"/>
    <property type="match status" value="1"/>
</dbReference>
<reference evidence="6" key="2">
    <citation type="submission" date="2011-02" db="EMBL/GenBank/DDBJ databases">
        <authorList>
            <person name="MacLean D."/>
        </authorList>
    </citation>
    <scope>NUCLEOTIDE SEQUENCE</scope>
</reference>
<gene>
    <name evidence="6" type="primary">AlNc14C284G10150</name>
    <name evidence="6" type="ORF">ALNC14_113850</name>
</gene>
<feature type="transmembrane region" description="Helical" evidence="5">
    <location>
        <begin position="46"/>
        <end position="67"/>
    </location>
</feature>
<dbReference type="PIRSF" id="PIRSF005799">
    <property type="entry name" value="UDP-gal_transpt"/>
    <property type="match status" value="1"/>
</dbReference>
<dbReference type="Pfam" id="PF04142">
    <property type="entry name" value="Nuc_sug_transp"/>
    <property type="match status" value="1"/>
</dbReference>
<sequence>MKPLELSRTQTHAKYTSLCVLCLQNSLLAVIMRLSRASGHPQYNTHTAVLMGEVLKVSISAILIVCVRFRKTCRSQRCILERCDSSKPESSPFTTIFDCKEMIRISIPALMYVVQNNLQYVAISNLDAAVFQVLYQLKILSTAIFSVAIMGKSILPVQWISIIVLMLGVALVQFDESNESLHKNAFENVSKEQSTLTGLIAVVCACICSGFAGVYFEKILKHIDSKGTIWERNVQMGIVSILLASLGLFWQDREFLREFGFFYGYRLVVWGAITISAAGGLLTAIVVKYADNILKAFATSIATVLSVLMSILLFNKIPTAQFALGTLLVNLSVFAYGNAFMIKKEWTPLPRLMSSLNGKKIANA</sequence>
<keyword evidence="3 5" id="KW-1133">Transmembrane helix</keyword>
<feature type="transmembrane region" description="Helical" evidence="5">
    <location>
        <begin position="194"/>
        <end position="214"/>
    </location>
</feature>
<dbReference type="InterPro" id="IPR037185">
    <property type="entry name" value="EmrE-like"/>
</dbReference>
<dbReference type="HOGENOM" id="CLU_024645_1_3_1"/>
<dbReference type="PANTHER" id="PTHR10231">
    <property type="entry name" value="NUCLEOTIDE-SUGAR TRANSMEMBRANE TRANSPORTER"/>
    <property type="match status" value="1"/>
</dbReference>
<feature type="transmembrane region" description="Helical" evidence="5">
    <location>
        <begin position="234"/>
        <end position="251"/>
    </location>
</feature>
<reference evidence="6" key="1">
    <citation type="journal article" date="2011" name="PLoS Biol.">
        <title>Gene gain and loss during evolution of obligate parasitism in the white rust pathogen of Arabidopsis thaliana.</title>
        <authorList>
            <person name="Kemen E."/>
            <person name="Gardiner A."/>
            <person name="Schultz-Larsen T."/>
            <person name="Kemen A.C."/>
            <person name="Balmuth A.L."/>
            <person name="Robert-Seilaniantz A."/>
            <person name="Bailey K."/>
            <person name="Holub E."/>
            <person name="Studholme D.J."/>
            <person name="Maclean D."/>
            <person name="Jones J.D."/>
        </authorList>
    </citation>
    <scope>NUCLEOTIDE SEQUENCE</scope>
</reference>
<dbReference type="GO" id="GO:0015165">
    <property type="term" value="F:pyrimidine nucleotide-sugar transmembrane transporter activity"/>
    <property type="evidence" value="ECO:0007669"/>
    <property type="project" value="InterPro"/>
</dbReference>
<protein>
    <submittedName>
        <fullName evidence="6">UDPgalactose transporter putative</fullName>
    </submittedName>
</protein>
<feature type="transmembrane region" description="Helical" evidence="5">
    <location>
        <begin position="154"/>
        <end position="174"/>
    </location>
</feature>
<accession>F0WV05</accession>
<keyword evidence="2 5" id="KW-0812">Transmembrane</keyword>
<feature type="transmembrane region" description="Helical" evidence="5">
    <location>
        <begin position="320"/>
        <end position="342"/>
    </location>
</feature>
<dbReference type="EMBL" id="FR824329">
    <property type="protein sequence ID" value="CCA25241.1"/>
    <property type="molecule type" value="Genomic_DNA"/>
</dbReference>
<proteinExistence type="predicted"/>
<evidence type="ECO:0000256" key="5">
    <source>
        <dbReference type="SAM" id="Phobius"/>
    </source>
</evidence>